<proteinExistence type="predicted"/>
<reference evidence="1" key="1">
    <citation type="submission" date="2023-07" db="EMBL/GenBank/DDBJ databases">
        <title>draft genome sequence of fig (Ficus carica).</title>
        <authorList>
            <person name="Takahashi T."/>
            <person name="Nishimura K."/>
        </authorList>
    </citation>
    <scope>NUCLEOTIDE SEQUENCE</scope>
</reference>
<name>A0AA88B172_FICCA</name>
<evidence type="ECO:0000313" key="1">
    <source>
        <dbReference type="EMBL" id="GMN56061.1"/>
    </source>
</evidence>
<dbReference type="AlphaFoldDB" id="A0AA88B172"/>
<dbReference type="EMBL" id="BTGU01000061">
    <property type="protein sequence ID" value="GMN56061.1"/>
    <property type="molecule type" value="Genomic_DNA"/>
</dbReference>
<gene>
    <name evidence="1" type="ORF">TIFTF001_025184</name>
</gene>
<comment type="caution">
    <text evidence="1">The sequence shown here is derived from an EMBL/GenBank/DDBJ whole genome shotgun (WGS) entry which is preliminary data.</text>
</comment>
<accession>A0AA88B172</accession>
<protein>
    <submittedName>
        <fullName evidence="1">Uncharacterized protein</fullName>
    </submittedName>
</protein>
<dbReference type="Proteomes" id="UP001187192">
    <property type="component" value="Unassembled WGS sequence"/>
</dbReference>
<keyword evidence="2" id="KW-1185">Reference proteome</keyword>
<evidence type="ECO:0000313" key="2">
    <source>
        <dbReference type="Proteomes" id="UP001187192"/>
    </source>
</evidence>
<sequence length="81" mass="9004">MGPFTDTGACGELQLGAERLLSTWRLSAGQGPRTYRLLHAMKQRTRHCSDGSSEAYEECTPAWSKCEGVTPSMQRNCLLRL</sequence>
<organism evidence="1 2">
    <name type="scientific">Ficus carica</name>
    <name type="common">Common fig</name>
    <dbReference type="NCBI Taxonomy" id="3494"/>
    <lineage>
        <taxon>Eukaryota</taxon>
        <taxon>Viridiplantae</taxon>
        <taxon>Streptophyta</taxon>
        <taxon>Embryophyta</taxon>
        <taxon>Tracheophyta</taxon>
        <taxon>Spermatophyta</taxon>
        <taxon>Magnoliopsida</taxon>
        <taxon>eudicotyledons</taxon>
        <taxon>Gunneridae</taxon>
        <taxon>Pentapetalae</taxon>
        <taxon>rosids</taxon>
        <taxon>fabids</taxon>
        <taxon>Rosales</taxon>
        <taxon>Moraceae</taxon>
        <taxon>Ficeae</taxon>
        <taxon>Ficus</taxon>
    </lineage>
</organism>